<dbReference type="PRINTS" id="PR00031">
    <property type="entry name" value="HTHREPRESSR"/>
</dbReference>
<dbReference type="Gene3D" id="1.10.10.60">
    <property type="entry name" value="Homeodomain-like"/>
    <property type="match status" value="1"/>
</dbReference>
<keyword evidence="3 8" id="KW-0238">DNA-binding</keyword>
<dbReference type="InterPro" id="IPR017970">
    <property type="entry name" value="Homeobox_CS"/>
</dbReference>
<evidence type="ECO:0000256" key="7">
    <source>
        <dbReference type="ARBA" id="ARBA00025748"/>
    </source>
</evidence>
<dbReference type="EMBL" id="BAABME010014622">
    <property type="protein sequence ID" value="GAA0187358.1"/>
    <property type="molecule type" value="Genomic_DNA"/>
</dbReference>
<keyword evidence="15" id="KW-1185">Reference proteome</keyword>
<dbReference type="InterPro" id="IPR000047">
    <property type="entry name" value="HTH_motif"/>
</dbReference>
<evidence type="ECO:0000256" key="4">
    <source>
        <dbReference type="ARBA" id="ARBA00023155"/>
    </source>
</evidence>
<dbReference type="InterPro" id="IPR009057">
    <property type="entry name" value="Homeodomain-like_sf"/>
</dbReference>
<feature type="DNA-binding region" description="Homeobox" evidence="8">
    <location>
        <begin position="67"/>
        <end position="126"/>
    </location>
</feature>
<feature type="region of interest" description="Disordered" evidence="12">
    <location>
        <begin position="223"/>
        <end position="242"/>
    </location>
</feature>
<evidence type="ECO:0000256" key="12">
    <source>
        <dbReference type="SAM" id="MobiDB-lite"/>
    </source>
</evidence>
<proteinExistence type="inferred from homology"/>
<dbReference type="PANTHER" id="PTHR24326">
    <property type="entry name" value="HOMEOBOX-LEUCINE ZIPPER PROTEIN"/>
    <property type="match status" value="1"/>
</dbReference>
<keyword evidence="2 10" id="KW-0805">Transcription regulation</keyword>
<dbReference type="GO" id="GO:0000976">
    <property type="term" value="F:transcription cis-regulatory region binding"/>
    <property type="evidence" value="ECO:0007669"/>
    <property type="project" value="UniProtKB-ARBA"/>
</dbReference>
<evidence type="ECO:0000259" key="13">
    <source>
        <dbReference type="PROSITE" id="PS50071"/>
    </source>
</evidence>
<evidence type="ECO:0000256" key="8">
    <source>
        <dbReference type="PROSITE-ProRule" id="PRU00108"/>
    </source>
</evidence>
<evidence type="ECO:0000256" key="1">
    <source>
        <dbReference type="ARBA" id="ARBA00004123"/>
    </source>
</evidence>
<evidence type="ECO:0000313" key="15">
    <source>
        <dbReference type="Proteomes" id="UP001454036"/>
    </source>
</evidence>
<evidence type="ECO:0000256" key="5">
    <source>
        <dbReference type="ARBA" id="ARBA00023163"/>
    </source>
</evidence>
<keyword evidence="11" id="KW-0175">Coiled coil</keyword>
<keyword evidence="6 8" id="KW-0539">Nucleus</keyword>
<sequence>MESNQRLPCSSEVLDTLWIANSSPSFHGSASNMVINYDENSSKRSLFPQADKEESINEELFEASSHQPEKKRRLLPMQVQFLERSFEVENKLEPERKIQLAKELGLQPRQVAIWFQNRRARYKNKQLEKDYDVLKSNYDKLKSDYEKLFKENEKLKNEVQLLNEKMCLGEKGGEVESETCDNNPFKTAHGEPKKLKSIDVLENVASNIVPNVVGCKQEDASSARSDVLDSDSPHYTDDSSNNIFHEDEIDNSLCKSLLSAHSFLKLEDDCYGDLQPNPCILGLNDEDQGTWFWNY</sequence>
<dbReference type="CDD" id="cd00086">
    <property type="entry name" value="homeodomain"/>
    <property type="match status" value="1"/>
</dbReference>
<dbReference type="PROSITE" id="PS00027">
    <property type="entry name" value="HOMEOBOX_1"/>
    <property type="match status" value="1"/>
</dbReference>
<dbReference type="GO" id="GO:0005634">
    <property type="term" value="C:nucleus"/>
    <property type="evidence" value="ECO:0007669"/>
    <property type="project" value="UniProtKB-SubCell"/>
</dbReference>
<dbReference type="FunFam" id="1.10.10.60:FF:000144">
    <property type="entry name" value="homeobox-leucine zipper protein ATHB-6-like"/>
    <property type="match status" value="1"/>
</dbReference>
<dbReference type="SUPFAM" id="SSF46689">
    <property type="entry name" value="Homeodomain-like"/>
    <property type="match status" value="1"/>
</dbReference>
<comment type="similarity">
    <text evidence="7 10">Belongs to the HD-ZIP homeobox family. Class I subfamily.</text>
</comment>
<dbReference type="InterPro" id="IPR045224">
    <property type="entry name" value="HDZip_class_I_plant"/>
</dbReference>
<evidence type="ECO:0000256" key="10">
    <source>
        <dbReference type="RuleBase" id="RU369038"/>
    </source>
</evidence>
<dbReference type="PROSITE" id="PS50071">
    <property type="entry name" value="HOMEOBOX_2"/>
    <property type="match status" value="1"/>
</dbReference>
<evidence type="ECO:0000256" key="9">
    <source>
        <dbReference type="RuleBase" id="RU000682"/>
    </source>
</evidence>
<name>A0AAV3S1W3_LITER</name>
<evidence type="ECO:0000256" key="3">
    <source>
        <dbReference type="ARBA" id="ARBA00023125"/>
    </source>
</evidence>
<keyword evidence="4 8" id="KW-0371">Homeobox</keyword>
<comment type="subcellular location">
    <subcellularLocation>
        <location evidence="1 8 9">Nucleus</location>
    </subcellularLocation>
</comment>
<dbReference type="SMART" id="SM00389">
    <property type="entry name" value="HOX"/>
    <property type="match status" value="1"/>
</dbReference>
<evidence type="ECO:0000256" key="2">
    <source>
        <dbReference type="ARBA" id="ARBA00023015"/>
    </source>
</evidence>
<dbReference type="GO" id="GO:0000981">
    <property type="term" value="F:DNA-binding transcription factor activity, RNA polymerase II-specific"/>
    <property type="evidence" value="ECO:0007669"/>
    <property type="project" value="UniProtKB-UniRule"/>
</dbReference>
<evidence type="ECO:0000313" key="14">
    <source>
        <dbReference type="EMBL" id="GAA0187358.1"/>
    </source>
</evidence>
<dbReference type="AlphaFoldDB" id="A0AAV3S1W3"/>
<dbReference type="GO" id="GO:0045893">
    <property type="term" value="P:positive regulation of DNA-templated transcription"/>
    <property type="evidence" value="ECO:0007669"/>
    <property type="project" value="TreeGrafter"/>
</dbReference>
<gene>
    <name evidence="14" type="ORF">LIER_34646</name>
</gene>
<dbReference type="InterPro" id="IPR001356">
    <property type="entry name" value="HD"/>
</dbReference>
<reference evidence="14 15" key="1">
    <citation type="submission" date="2024-01" db="EMBL/GenBank/DDBJ databases">
        <title>The complete chloroplast genome sequence of Lithospermum erythrorhizon: insights into the phylogenetic relationship among Boraginaceae species and the maternal lineages of purple gromwells.</title>
        <authorList>
            <person name="Okada T."/>
            <person name="Watanabe K."/>
        </authorList>
    </citation>
    <scope>NUCLEOTIDE SEQUENCE [LARGE SCALE GENOMIC DNA]</scope>
</reference>
<feature type="coiled-coil region" evidence="11">
    <location>
        <begin position="117"/>
        <end position="165"/>
    </location>
</feature>
<evidence type="ECO:0000256" key="11">
    <source>
        <dbReference type="SAM" id="Coils"/>
    </source>
</evidence>
<organism evidence="14 15">
    <name type="scientific">Lithospermum erythrorhizon</name>
    <name type="common">Purple gromwell</name>
    <name type="synonym">Lithospermum officinale var. erythrorhizon</name>
    <dbReference type="NCBI Taxonomy" id="34254"/>
    <lineage>
        <taxon>Eukaryota</taxon>
        <taxon>Viridiplantae</taxon>
        <taxon>Streptophyta</taxon>
        <taxon>Embryophyta</taxon>
        <taxon>Tracheophyta</taxon>
        <taxon>Spermatophyta</taxon>
        <taxon>Magnoliopsida</taxon>
        <taxon>eudicotyledons</taxon>
        <taxon>Gunneridae</taxon>
        <taxon>Pentapetalae</taxon>
        <taxon>asterids</taxon>
        <taxon>lamiids</taxon>
        <taxon>Boraginales</taxon>
        <taxon>Boraginaceae</taxon>
        <taxon>Boraginoideae</taxon>
        <taxon>Lithospermeae</taxon>
        <taxon>Lithospermum</taxon>
    </lineage>
</organism>
<protein>
    <recommendedName>
        <fullName evidence="10">Homeobox-leucine zipper protein</fullName>
    </recommendedName>
    <alternativeName>
        <fullName evidence="10">HD-ZIP protein</fullName>
    </alternativeName>
    <alternativeName>
        <fullName evidence="10">Homeodomain transcription factor</fullName>
    </alternativeName>
</protein>
<keyword evidence="5 10" id="KW-0804">Transcription</keyword>
<dbReference type="Proteomes" id="UP001454036">
    <property type="component" value="Unassembled WGS sequence"/>
</dbReference>
<comment type="caution">
    <text evidence="14">The sequence shown here is derived from an EMBL/GenBank/DDBJ whole genome shotgun (WGS) entry which is preliminary data.</text>
</comment>
<evidence type="ECO:0000256" key="6">
    <source>
        <dbReference type="ARBA" id="ARBA00023242"/>
    </source>
</evidence>
<dbReference type="Pfam" id="PF02183">
    <property type="entry name" value="HALZ"/>
    <property type="match status" value="1"/>
</dbReference>
<dbReference type="PANTHER" id="PTHR24326:SF606">
    <property type="entry name" value="HOMEOBOX-LEUCINE ZIPPER PROTEIN ATHB-54"/>
    <property type="match status" value="1"/>
</dbReference>
<dbReference type="Pfam" id="PF00046">
    <property type="entry name" value="Homeodomain"/>
    <property type="match status" value="1"/>
</dbReference>
<feature type="domain" description="Homeobox" evidence="13">
    <location>
        <begin position="65"/>
        <end position="125"/>
    </location>
</feature>
<dbReference type="InterPro" id="IPR003106">
    <property type="entry name" value="Leu_zip_homeo"/>
</dbReference>
<comment type="function">
    <text evidence="10">Transcription factor.</text>
</comment>
<accession>A0AAV3S1W3</accession>